<proteinExistence type="predicted"/>
<evidence type="ECO:0000313" key="3">
    <source>
        <dbReference type="EMBL" id="OAX81638.1"/>
    </source>
</evidence>
<feature type="signal peptide" evidence="1">
    <location>
        <begin position="1"/>
        <end position="15"/>
    </location>
</feature>
<protein>
    <recommendedName>
        <fullName evidence="2">Propeptide carboxypeptidase Y domain-containing protein</fullName>
    </recommendedName>
</protein>
<evidence type="ECO:0000259" key="2">
    <source>
        <dbReference type="Pfam" id="PF05388"/>
    </source>
</evidence>
<dbReference type="InterPro" id="IPR008442">
    <property type="entry name" value="Propeptide_carboxypepY"/>
</dbReference>
<dbReference type="Proteomes" id="UP000091918">
    <property type="component" value="Unassembled WGS sequence"/>
</dbReference>
<name>A0A1B7NXX7_9EURO</name>
<feature type="chain" id="PRO_5012565662" description="Propeptide carboxypeptidase Y domain-containing protein" evidence="1">
    <location>
        <begin position="16"/>
        <end position="166"/>
    </location>
</feature>
<evidence type="ECO:0000313" key="4">
    <source>
        <dbReference type="Proteomes" id="UP000091918"/>
    </source>
</evidence>
<dbReference type="STRING" id="1658172.A0A1B7NXX7"/>
<dbReference type="EMBL" id="LGUA01000437">
    <property type="protein sequence ID" value="OAX81638.1"/>
    <property type="molecule type" value="Genomic_DNA"/>
</dbReference>
<dbReference type="OrthoDB" id="443318at2759"/>
<evidence type="ECO:0000256" key="1">
    <source>
        <dbReference type="SAM" id="SignalP"/>
    </source>
</evidence>
<feature type="domain" description="Propeptide carboxypeptidase Y" evidence="2">
    <location>
        <begin position="27"/>
        <end position="97"/>
    </location>
</feature>
<comment type="caution">
    <text evidence="3">The sequence shown here is derived from an EMBL/GenBank/DDBJ whole genome shotgun (WGS) entry which is preliminary data.</text>
</comment>
<keyword evidence="4" id="KW-1185">Reference proteome</keyword>
<accession>A0A1B7NXX7</accession>
<dbReference type="AlphaFoldDB" id="A0A1B7NXX7"/>
<gene>
    <name evidence="3" type="ORF">ACJ72_04017</name>
</gene>
<dbReference type="Pfam" id="PF05388">
    <property type="entry name" value="Carbpep_Y_N"/>
    <property type="match status" value="1"/>
</dbReference>
<organism evidence="3 4">
    <name type="scientific">Emergomyces africanus</name>
    <dbReference type="NCBI Taxonomy" id="1955775"/>
    <lineage>
        <taxon>Eukaryota</taxon>
        <taxon>Fungi</taxon>
        <taxon>Dikarya</taxon>
        <taxon>Ascomycota</taxon>
        <taxon>Pezizomycotina</taxon>
        <taxon>Eurotiomycetes</taxon>
        <taxon>Eurotiomycetidae</taxon>
        <taxon>Onygenales</taxon>
        <taxon>Ajellomycetaceae</taxon>
        <taxon>Emergomyces</taxon>
    </lineage>
</organism>
<dbReference type="GO" id="GO:0004185">
    <property type="term" value="F:serine-type carboxypeptidase activity"/>
    <property type="evidence" value="ECO:0007669"/>
    <property type="project" value="InterPro"/>
</dbReference>
<reference evidence="3 4" key="1">
    <citation type="submission" date="2015-07" db="EMBL/GenBank/DDBJ databases">
        <title>Emmonsia species relationships and genome sequence.</title>
        <authorList>
            <person name="Cuomo C.A."/>
            <person name="Schwartz I.S."/>
            <person name="Kenyon C."/>
            <person name="de Hoog G.S."/>
            <person name="Govender N.P."/>
            <person name="Botha A."/>
            <person name="Moreno L."/>
            <person name="de Vries M."/>
            <person name="Munoz J.F."/>
            <person name="Stielow J.B."/>
        </authorList>
    </citation>
    <scope>NUCLEOTIDE SEQUENCE [LARGE SCALE GENOMIC DNA]</scope>
    <source>
        <strain evidence="3 4">CBS 136260</strain>
    </source>
</reference>
<sequence length="166" mass="18658">MKSLALALLIGGAIASGPPQVVLKEPADSPDVFDTPLQKISDTFDNLREHADSFWDDVMDKIPNNIMDTITHSPPPKKANRRPDSEWNHIVRGADIQSVWVEGDNGKHRKIDGKLDSYDLRVKVVDPSILGVDTVFIIPGYWCWQDHTPSSSKHSLQLQFCDLRFL</sequence>
<keyword evidence="1" id="KW-0732">Signal</keyword>
<dbReference type="GO" id="GO:0005773">
    <property type="term" value="C:vacuole"/>
    <property type="evidence" value="ECO:0007669"/>
    <property type="project" value="InterPro"/>
</dbReference>